<dbReference type="Proteomes" id="UP000207593">
    <property type="component" value="Segment"/>
</dbReference>
<dbReference type="InterPro" id="IPR023292">
    <property type="entry name" value="NTP_PyroPHydrolase-like_dom_sf"/>
</dbReference>
<evidence type="ECO:0008006" key="4">
    <source>
        <dbReference type="Google" id="ProtNLM"/>
    </source>
</evidence>
<evidence type="ECO:0000256" key="1">
    <source>
        <dbReference type="SAM" id="MobiDB-lite"/>
    </source>
</evidence>
<dbReference type="KEGG" id="vg:15012423"/>
<dbReference type="RefSeq" id="YP_007675824.1">
    <property type="nucleotide sequence ID" value="NC_020862.2"/>
</dbReference>
<reference evidence="2 3" key="1">
    <citation type="journal article" date="2014" name="Genome Announc.">
        <title>Genome Sequence of the Sulfitobacter sp. Strain 2047-Infecting Lytic Phage {Phi}CB2047-B.</title>
        <authorList>
            <person name="Ankrah N.Y."/>
            <person name="Budinoff C.R."/>
            <person name="Wilson W.H."/>
            <person name="Wilhelm S.W."/>
            <person name="Buchan A."/>
        </authorList>
    </citation>
    <scope>NUCLEOTIDE SEQUENCE [LARGE SCALE GENOMIC DNA]</scope>
    <source>
        <strain evidence="3">phiCB2047-B</strain>
    </source>
</reference>
<gene>
    <name evidence="2" type="ORF">SUFG_00041</name>
</gene>
<name>M4PMZ4_9CAUD</name>
<protein>
    <recommendedName>
        <fullName evidence="4">Phosphoribosyl-ATP pyrophosphohydrolase</fullName>
    </recommendedName>
</protein>
<dbReference type="EMBL" id="HQ317387">
    <property type="protein sequence ID" value="AGH07408.1"/>
    <property type="molecule type" value="Genomic_DNA"/>
</dbReference>
<evidence type="ECO:0000313" key="3">
    <source>
        <dbReference type="Proteomes" id="UP000207593"/>
    </source>
</evidence>
<dbReference type="SUPFAM" id="SSF101386">
    <property type="entry name" value="all-alpha NTP pyrophosphatases"/>
    <property type="match status" value="1"/>
</dbReference>
<proteinExistence type="predicted"/>
<organism evidence="2 3">
    <name type="scientific">Sulfitobacter phage phiCB2047-B</name>
    <dbReference type="NCBI Taxonomy" id="754046"/>
    <lineage>
        <taxon>Viruses</taxon>
        <taxon>Duplodnaviria</taxon>
        <taxon>Heunggongvirae</taxon>
        <taxon>Uroviricota</taxon>
        <taxon>Caudoviricetes</taxon>
        <taxon>Schitoviridae</taxon>
        <taxon>Rhodovirinae</taxon>
        <taxon>Raunefjordenvirus</taxon>
        <taxon>Raunefjordenvirus CB2047B</taxon>
    </lineage>
</organism>
<accession>M4PMZ4</accession>
<dbReference type="Gene3D" id="1.10.3420.10">
    <property type="entry name" value="putative ntp pyrophosphohydrolase like domain"/>
    <property type="match status" value="1"/>
</dbReference>
<evidence type="ECO:0000313" key="2">
    <source>
        <dbReference type="EMBL" id="AGH07408.1"/>
    </source>
</evidence>
<feature type="region of interest" description="Disordered" evidence="1">
    <location>
        <begin position="131"/>
        <end position="150"/>
    </location>
</feature>
<dbReference type="OrthoDB" id="14595at10239"/>
<dbReference type="GeneID" id="15012423"/>
<keyword evidence="3" id="KW-1185">Reference proteome</keyword>
<sequence length="178" mass="20674">MFTEQMSREVFMAQQEFIKSMDANRDFVWWARTLVTEETKELEEAYAEDPTNLQNLFKEMADVTYVVAGFYNCMPARPHAIMTEETILEIQGIIDRAADIMSKISMEMQIPVQFVEAAFMEVHESNMSKLDENGKPIRREDGKIMKGPNYKEPDLSEVIKAFQDFQTKLKENNAQTTH</sequence>